<evidence type="ECO:0000256" key="1">
    <source>
        <dbReference type="ARBA" id="ARBA00009986"/>
    </source>
</evidence>
<dbReference type="Proteomes" id="UP000310689">
    <property type="component" value="Unassembled WGS sequence"/>
</dbReference>
<feature type="domain" description="Aldehyde dehydrogenase" evidence="5">
    <location>
        <begin position="71"/>
        <end position="538"/>
    </location>
</feature>
<comment type="similarity">
    <text evidence="1 4">Belongs to the aldehyde dehydrogenase family.</text>
</comment>
<dbReference type="InterPro" id="IPR016162">
    <property type="entry name" value="Ald_DH_N"/>
</dbReference>
<dbReference type="SUPFAM" id="SSF53720">
    <property type="entry name" value="ALDH-like"/>
    <property type="match status" value="1"/>
</dbReference>
<organism evidence="6 8">
    <name type="scientific">Wallemia ichthyophaga</name>
    <dbReference type="NCBI Taxonomy" id="245174"/>
    <lineage>
        <taxon>Eukaryota</taxon>
        <taxon>Fungi</taxon>
        <taxon>Dikarya</taxon>
        <taxon>Basidiomycota</taxon>
        <taxon>Wallemiomycotina</taxon>
        <taxon>Wallemiomycetes</taxon>
        <taxon>Wallemiales</taxon>
        <taxon>Wallemiaceae</taxon>
        <taxon>Wallemia</taxon>
    </lineage>
</organism>
<dbReference type="Gene3D" id="3.40.605.10">
    <property type="entry name" value="Aldehyde Dehydrogenase, Chain A, domain 1"/>
    <property type="match status" value="1"/>
</dbReference>
<dbReference type="InterPro" id="IPR016160">
    <property type="entry name" value="Ald_DH_CS_CYS"/>
</dbReference>
<dbReference type="FunFam" id="3.40.309.10:FF:000024">
    <property type="entry name" value="Betaine aldehyde dehydrogenase"/>
    <property type="match status" value="1"/>
</dbReference>
<dbReference type="AlphaFoldDB" id="A0A4T0GGH3"/>
<dbReference type="GO" id="GO:0016620">
    <property type="term" value="F:oxidoreductase activity, acting on the aldehyde or oxo group of donors, NAD or NADP as acceptor"/>
    <property type="evidence" value="ECO:0007669"/>
    <property type="project" value="InterPro"/>
</dbReference>
<keyword evidence="2 4" id="KW-0560">Oxidoreductase</keyword>
<dbReference type="PROSITE" id="PS00070">
    <property type="entry name" value="ALDEHYDE_DEHYDR_CYS"/>
    <property type="match status" value="1"/>
</dbReference>
<dbReference type="Proteomes" id="UP000306954">
    <property type="component" value="Unassembled WGS sequence"/>
</dbReference>
<gene>
    <name evidence="7" type="ORF">E3P86_02319</name>
    <name evidence="6" type="ORF">E3P90_03497</name>
</gene>
<protein>
    <recommendedName>
        <fullName evidence="5">Aldehyde dehydrogenase domain-containing protein</fullName>
    </recommendedName>
</protein>
<proteinExistence type="inferred from homology"/>
<dbReference type="Gene3D" id="3.40.309.10">
    <property type="entry name" value="Aldehyde Dehydrogenase, Chain A, domain 2"/>
    <property type="match status" value="1"/>
</dbReference>
<dbReference type="EMBL" id="SPOF01000050">
    <property type="protein sequence ID" value="TIB08892.1"/>
    <property type="molecule type" value="Genomic_DNA"/>
</dbReference>
<comment type="caution">
    <text evidence="6">The sequence shown here is derived from an EMBL/GenBank/DDBJ whole genome shotgun (WGS) entry which is preliminary data.</text>
</comment>
<evidence type="ECO:0000313" key="7">
    <source>
        <dbReference type="EMBL" id="TIB36987.1"/>
    </source>
</evidence>
<sequence length="596" mass="65472">MASLAGILLIIILFLWSYRLLFKKSKVVSISYPKPIQANANWVGKTIDKPSLISHKSDPSLFPQGADRLGDHITCYDPSTAQFIDLIKSDNASDINAKISLAKSCQNSWSASSWSRRFNVLNTLLDWLTRDIDNLVDVACRDTGKTKIDAAFGEILTTAEKIKWSLKNAKSILSPQSRPTNLLLAHKSSKIYYEPLGLTLASVSWNYPAHNSLSPIISSLVTGNACIVKASEFVAWSSNWFVGAVKEALRVNGEDPNLVQLVVCYPDIVETLTTSRDIDHITFIGSELVGKKVASAASVNLKPCCIELGGKDAAVILKSTDLHFFESTFLRATFQAAGQNCIGIERFIVHNDIYDQFVSRMHDRIKDLRLGTSSGSNTCVDVGAMISNTRFQQLEGLINDAVKLGAKVLHGGKRYTHPEYPNGHYFEPTLLVDVTSEMEIFHQELFAPVMTVIKASSTKDAIHLANNTRFGLGGAVFGNDQAECSLVAHNMKCGMVSLNDFGVFYLNQSMPFGGVKSSGYGRFGGCEGLYGLCNPKAVIEDRFFSLIRTPIPKPLDYPVKSTTASWHFVKGLILLVYAETLADKVTGLMNLLKNSF</sequence>
<evidence type="ECO:0000259" key="5">
    <source>
        <dbReference type="Pfam" id="PF00171"/>
    </source>
</evidence>
<dbReference type="InterPro" id="IPR016163">
    <property type="entry name" value="Ald_DH_C"/>
</dbReference>
<name>A0A4T0GGH3_WALIC</name>
<reference evidence="8 9" key="1">
    <citation type="submission" date="2019-03" db="EMBL/GenBank/DDBJ databases">
        <title>Sequencing 23 genomes of Wallemia ichthyophaga.</title>
        <authorList>
            <person name="Gostincar C."/>
        </authorList>
    </citation>
    <scope>NUCLEOTIDE SEQUENCE [LARGE SCALE GENOMIC DNA]</scope>
    <source>
        <strain evidence="7 9">EXF-6200</strain>
        <strain evidence="6 8">EXF-8621</strain>
    </source>
</reference>
<evidence type="ECO:0000256" key="4">
    <source>
        <dbReference type="RuleBase" id="RU003345"/>
    </source>
</evidence>
<evidence type="ECO:0000313" key="9">
    <source>
        <dbReference type="Proteomes" id="UP000310689"/>
    </source>
</evidence>
<evidence type="ECO:0000256" key="2">
    <source>
        <dbReference type="ARBA" id="ARBA00023002"/>
    </source>
</evidence>
<accession>A0A4T0GGH3</accession>
<evidence type="ECO:0000313" key="6">
    <source>
        <dbReference type="EMBL" id="TIB08892.1"/>
    </source>
</evidence>
<dbReference type="InterPro" id="IPR016161">
    <property type="entry name" value="Ald_DH/histidinol_DH"/>
</dbReference>
<dbReference type="Pfam" id="PF00171">
    <property type="entry name" value="Aldedh"/>
    <property type="match status" value="1"/>
</dbReference>
<dbReference type="EMBL" id="SPOI01000113">
    <property type="protein sequence ID" value="TIB36987.1"/>
    <property type="molecule type" value="Genomic_DNA"/>
</dbReference>
<dbReference type="InterPro" id="IPR015590">
    <property type="entry name" value="Aldehyde_DH_dom"/>
</dbReference>
<dbReference type="PANTHER" id="PTHR11699">
    <property type="entry name" value="ALDEHYDE DEHYDROGENASE-RELATED"/>
    <property type="match status" value="1"/>
</dbReference>
<dbReference type="InterPro" id="IPR029510">
    <property type="entry name" value="Ald_DH_CS_GLU"/>
</dbReference>
<dbReference type="PROSITE" id="PS00687">
    <property type="entry name" value="ALDEHYDE_DEHYDR_GLU"/>
    <property type="match status" value="1"/>
</dbReference>
<evidence type="ECO:0000256" key="3">
    <source>
        <dbReference type="PROSITE-ProRule" id="PRU10007"/>
    </source>
</evidence>
<evidence type="ECO:0000313" key="8">
    <source>
        <dbReference type="Proteomes" id="UP000306954"/>
    </source>
</evidence>
<feature type="active site" evidence="3">
    <location>
        <position position="307"/>
    </location>
</feature>